<evidence type="ECO:0000313" key="4">
    <source>
        <dbReference type="EMBL" id="QED46733.1"/>
    </source>
</evidence>
<sequence>MNIRLLAPNDSDAYRNIRLMALQKHPEAFASSYEEETAYSKDVYKNRFQTENSFTFGAFENEELLGTVTLLKETKLKLKHRANIVAMYVSPEKRRMGIGKALIANALEKAKELGEVEQVYLSVEATNEPAKKLYESFGFEVYAEEKRALKIGNTYYDEEHMVLFF</sequence>
<evidence type="ECO:0000256" key="1">
    <source>
        <dbReference type="ARBA" id="ARBA00022679"/>
    </source>
</evidence>
<dbReference type="PANTHER" id="PTHR43420:SF12">
    <property type="entry name" value="N-ACETYLTRANSFERASE DOMAIN-CONTAINING PROTEIN"/>
    <property type="match status" value="1"/>
</dbReference>
<dbReference type="STRING" id="1742359.GCA_001439625_00874"/>
<keyword evidence="5" id="KW-1185">Reference proteome</keyword>
<gene>
    <name evidence="4" type="ORF">FSZ17_05275</name>
</gene>
<dbReference type="CDD" id="cd04301">
    <property type="entry name" value="NAT_SF"/>
    <property type="match status" value="1"/>
</dbReference>
<dbReference type="AlphaFoldDB" id="A0A5B8Z384"/>
<dbReference type="SUPFAM" id="SSF55729">
    <property type="entry name" value="Acyl-CoA N-acyltransferases (Nat)"/>
    <property type="match status" value="1"/>
</dbReference>
<reference evidence="5" key="1">
    <citation type="submission" date="2019-08" db="EMBL/GenBank/DDBJ databases">
        <authorList>
            <person name="Zheng X."/>
        </authorList>
    </citation>
    <scope>NUCLEOTIDE SEQUENCE [LARGE SCALE GENOMIC DNA]</scope>
    <source>
        <strain evidence="5">FJAT-25496</strain>
    </source>
</reference>
<proteinExistence type="predicted"/>
<evidence type="ECO:0000259" key="3">
    <source>
        <dbReference type="PROSITE" id="PS51186"/>
    </source>
</evidence>
<organism evidence="4 5">
    <name type="scientific">Cytobacillus dafuensis</name>
    <name type="common">Bacillus dafuensis</name>
    <dbReference type="NCBI Taxonomy" id="1742359"/>
    <lineage>
        <taxon>Bacteria</taxon>
        <taxon>Bacillati</taxon>
        <taxon>Bacillota</taxon>
        <taxon>Bacilli</taxon>
        <taxon>Bacillales</taxon>
        <taxon>Bacillaceae</taxon>
        <taxon>Cytobacillus</taxon>
    </lineage>
</organism>
<name>A0A5B8Z384_CYTDA</name>
<dbReference type="GO" id="GO:0016747">
    <property type="term" value="F:acyltransferase activity, transferring groups other than amino-acyl groups"/>
    <property type="evidence" value="ECO:0007669"/>
    <property type="project" value="InterPro"/>
</dbReference>
<dbReference type="EMBL" id="CP042593">
    <property type="protein sequence ID" value="QED46733.1"/>
    <property type="molecule type" value="Genomic_DNA"/>
</dbReference>
<feature type="domain" description="N-acetyltransferase" evidence="3">
    <location>
        <begin position="1"/>
        <end position="162"/>
    </location>
</feature>
<protein>
    <submittedName>
        <fullName evidence="4">GNAT family N-acetyltransferase</fullName>
    </submittedName>
</protein>
<dbReference type="InterPro" id="IPR050680">
    <property type="entry name" value="YpeA/RimI_acetyltransf"/>
</dbReference>
<keyword evidence="2" id="KW-0012">Acyltransferase</keyword>
<dbReference type="OrthoDB" id="9799092at2"/>
<dbReference type="Pfam" id="PF00583">
    <property type="entry name" value="Acetyltransf_1"/>
    <property type="match status" value="1"/>
</dbReference>
<dbReference type="PANTHER" id="PTHR43420">
    <property type="entry name" value="ACETYLTRANSFERASE"/>
    <property type="match status" value="1"/>
</dbReference>
<accession>A0A5B8Z384</accession>
<dbReference type="Gene3D" id="3.40.630.30">
    <property type="match status" value="1"/>
</dbReference>
<dbReference type="InterPro" id="IPR000182">
    <property type="entry name" value="GNAT_dom"/>
</dbReference>
<dbReference type="KEGG" id="bda:FSZ17_05275"/>
<evidence type="ECO:0000313" key="5">
    <source>
        <dbReference type="Proteomes" id="UP000321555"/>
    </source>
</evidence>
<dbReference type="InterPro" id="IPR016181">
    <property type="entry name" value="Acyl_CoA_acyltransferase"/>
</dbReference>
<dbReference type="Proteomes" id="UP000321555">
    <property type="component" value="Chromosome"/>
</dbReference>
<dbReference type="RefSeq" id="WP_057775938.1">
    <property type="nucleotide sequence ID" value="NZ_CP042593.1"/>
</dbReference>
<dbReference type="PROSITE" id="PS51186">
    <property type="entry name" value="GNAT"/>
    <property type="match status" value="1"/>
</dbReference>
<evidence type="ECO:0000256" key="2">
    <source>
        <dbReference type="ARBA" id="ARBA00023315"/>
    </source>
</evidence>
<keyword evidence="1 4" id="KW-0808">Transferase</keyword>